<evidence type="ECO:0000256" key="1">
    <source>
        <dbReference type="ARBA" id="ARBA00004196"/>
    </source>
</evidence>
<dbReference type="Gene3D" id="2.40.420.20">
    <property type="match status" value="1"/>
</dbReference>
<evidence type="ECO:0000259" key="5">
    <source>
        <dbReference type="Pfam" id="PF25967"/>
    </source>
</evidence>
<feature type="compositionally biased region" description="Low complexity" evidence="3">
    <location>
        <begin position="281"/>
        <end position="292"/>
    </location>
</feature>
<sequence length="496" mass="47124">MRRRGPILINAALAVALLTGAGFGYAAVNDSGKSSSTQRVRTSAVARGTVLASVSASGTLVSPSDTGVSFGASGKVTEVDVKVGDQVKTGQVLARMDATQADEDLAAAQSGVTVAQANLDKAEKGTAVQSSGGGGSGGGNSGNSGSAQADVRPAAAGADETASEPAAGSSATPRPETSGGKQTSAPTVTVTITKTVAASPTPSPSTTVDAAQVAQAQNALVQAQNKLAQAQRAVDGTVLKAPNDGVVASVAGKVGDTVGSSGSSASGSGSTGGGTGGSGNSGSSSSSSTPSGFVVLTNPGGMQATASFSEADAGKIKAGQAAVVTLNVDSSVKRNAKVVSINPLPDSGGSSGSVKYSARVALDGDLSTLRTGQTASIQVVIQQADNALYVPAGAVTGTGTTGTVQVDVAGRTERRQVELGVKGDQTTQIVSGLNEGDLVVTGIQGTTGTGTGATGQQGTGTTRGGAGGAAGFGGAGGAGGLTLPGGGGAGFGGGGR</sequence>
<feature type="chain" id="PRO_5045436838" description="Membrane fusion protein, macrolide-specific efflux system" evidence="4">
    <location>
        <begin position="27"/>
        <end position="496"/>
    </location>
</feature>
<dbReference type="InterPro" id="IPR050465">
    <property type="entry name" value="UPF0194_transport"/>
</dbReference>
<feature type="region of interest" description="Disordered" evidence="3">
    <location>
        <begin position="447"/>
        <end position="466"/>
    </location>
</feature>
<name>A0ABP9GSF7_9ACTN</name>
<dbReference type="SUPFAM" id="SSF51230">
    <property type="entry name" value="Single hybrid motif"/>
    <property type="match status" value="1"/>
</dbReference>
<evidence type="ECO:0000259" key="6">
    <source>
        <dbReference type="Pfam" id="PF25990"/>
    </source>
</evidence>
<feature type="compositionally biased region" description="Gly residues" evidence="3">
    <location>
        <begin position="131"/>
        <end position="142"/>
    </location>
</feature>
<organism evidence="7 8">
    <name type="scientific">Yinghuangia aomiensis</name>
    <dbReference type="NCBI Taxonomy" id="676205"/>
    <lineage>
        <taxon>Bacteria</taxon>
        <taxon>Bacillati</taxon>
        <taxon>Actinomycetota</taxon>
        <taxon>Actinomycetes</taxon>
        <taxon>Kitasatosporales</taxon>
        <taxon>Streptomycetaceae</taxon>
        <taxon>Yinghuangia</taxon>
    </lineage>
</organism>
<evidence type="ECO:0000256" key="3">
    <source>
        <dbReference type="SAM" id="MobiDB-lite"/>
    </source>
</evidence>
<protein>
    <recommendedName>
        <fullName evidence="9">Membrane fusion protein, macrolide-specific efflux system</fullName>
    </recommendedName>
</protein>
<dbReference type="Proteomes" id="UP001500466">
    <property type="component" value="Unassembled WGS sequence"/>
</dbReference>
<keyword evidence="2" id="KW-0175">Coiled coil</keyword>
<evidence type="ECO:0008006" key="9">
    <source>
        <dbReference type="Google" id="ProtNLM"/>
    </source>
</evidence>
<accession>A0ABP9GSF7</accession>
<keyword evidence="8" id="KW-1185">Reference proteome</keyword>
<dbReference type="InterPro" id="IPR058636">
    <property type="entry name" value="Beta-barrel_YknX"/>
</dbReference>
<evidence type="ECO:0000313" key="7">
    <source>
        <dbReference type="EMBL" id="GAA4951440.1"/>
    </source>
</evidence>
<feature type="compositionally biased region" description="Low complexity" evidence="3">
    <location>
        <begin position="259"/>
        <end position="268"/>
    </location>
</feature>
<proteinExistence type="predicted"/>
<dbReference type="Gene3D" id="2.40.50.100">
    <property type="match status" value="1"/>
</dbReference>
<feature type="signal peptide" evidence="4">
    <location>
        <begin position="1"/>
        <end position="26"/>
    </location>
</feature>
<keyword evidence="4" id="KW-0732">Signal</keyword>
<feature type="domain" description="Multidrug resistance protein MdtA-like C-terminal permuted SH3" evidence="5">
    <location>
        <begin position="386"/>
        <end position="442"/>
    </location>
</feature>
<dbReference type="PANTHER" id="PTHR32347">
    <property type="entry name" value="EFFLUX SYSTEM COMPONENT YKNX-RELATED"/>
    <property type="match status" value="1"/>
</dbReference>
<comment type="subcellular location">
    <subcellularLocation>
        <location evidence="1">Cell envelope</location>
    </subcellularLocation>
</comment>
<gene>
    <name evidence="7" type="ORF">GCM10023205_10370</name>
</gene>
<evidence type="ECO:0000256" key="2">
    <source>
        <dbReference type="ARBA" id="ARBA00023054"/>
    </source>
</evidence>
<dbReference type="Pfam" id="PF25990">
    <property type="entry name" value="Beta-barrel_YknX"/>
    <property type="match status" value="1"/>
</dbReference>
<dbReference type="InterPro" id="IPR058627">
    <property type="entry name" value="MdtA-like_C"/>
</dbReference>
<reference evidence="8" key="1">
    <citation type="journal article" date="2019" name="Int. J. Syst. Evol. Microbiol.">
        <title>The Global Catalogue of Microorganisms (GCM) 10K type strain sequencing project: providing services to taxonomists for standard genome sequencing and annotation.</title>
        <authorList>
            <consortium name="The Broad Institute Genomics Platform"/>
            <consortium name="The Broad Institute Genome Sequencing Center for Infectious Disease"/>
            <person name="Wu L."/>
            <person name="Ma J."/>
        </authorList>
    </citation>
    <scope>NUCLEOTIDE SEQUENCE [LARGE SCALE GENOMIC DNA]</scope>
    <source>
        <strain evidence="8">JCM 17986</strain>
    </source>
</reference>
<evidence type="ECO:0000256" key="4">
    <source>
        <dbReference type="SAM" id="SignalP"/>
    </source>
</evidence>
<feature type="domain" description="YknX-like beta-barrel" evidence="6">
    <location>
        <begin position="302"/>
        <end position="379"/>
    </location>
</feature>
<evidence type="ECO:0000313" key="8">
    <source>
        <dbReference type="Proteomes" id="UP001500466"/>
    </source>
</evidence>
<dbReference type="EMBL" id="BAABHS010000003">
    <property type="protein sequence ID" value="GAA4951440.1"/>
    <property type="molecule type" value="Genomic_DNA"/>
</dbReference>
<feature type="region of interest" description="Disordered" evidence="3">
    <location>
        <begin position="123"/>
        <end position="188"/>
    </location>
</feature>
<dbReference type="InterPro" id="IPR011053">
    <property type="entry name" value="Single_hybrid_motif"/>
</dbReference>
<dbReference type="Gene3D" id="2.40.30.170">
    <property type="match status" value="1"/>
</dbReference>
<dbReference type="Pfam" id="PF25967">
    <property type="entry name" value="RND-MFP_C"/>
    <property type="match status" value="1"/>
</dbReference>
<comment type="caution">
    <text evidence="7">The sequence shown here is derived from an EMBL/GenBank/DDBJ whole genome shotgun (WGS) entry which is preliminary data.</text>
</comment>
<feature type="region of interest" description="Disordered" evidence="3">
    <location>
        <begin position="257"/>
        <end position="296"/>
    </location>
</feature>
<feature type="compositionally biased region" description="Gly residues" evidence="3">
    <location>
        <begin position="269"/>
        <end position="280"/>
    </location>
</feature>